<evidence type="ECO:0000256" key="4">
    <source>
        <dbReference type="ARBA" id="ARBA00022723"/>
    </source>
</evidence>
<feature type="domain" description="G-patch" evidence="14">
    <location>
        <begin position="310"/>
        <end position="356"/>
    </location>
</feature>
<evidence type="ECO:0000256" key="7">
    <source>
        <dbReference type="ARBA" id="ARBA00023015"/>
    </source>
</evidence>
<keyword evidence="17" id="KW-1185">Reference proteome</keyword>
<dbReference type="EMBL" id="CALNXK010000027">
    <property type="protein sequence ID" value="CAH3114532.1"/>
    <property type="molecule type" value="Genomic_DNA"/>
</dbReference>
<evidence type="ECO:0000256" key="11">
    <source>
        <dbReference type="PROSITE-ProRule" id="PRU00723"/>
    </source>
</evidence>
<dbReference type="Gene3D" id="2.30.30.140">
    <property type="match status" value="1"/>
</dbReference>
<gene>
    <name evidence="16" type="ORF">PLOB_00022959</name>
</gene>
<feature type="domain" description="Tudor" evidence="15">
    <location>
        <begin position="200"/>
        <end position="259"/>
    </location>
</feature>
<comment type="subcellular location">
    <subcellularLocation>
        <location evidence="1">Nucleus</location>
    </subcellularLocation>
</comment>
<evidence type="ECO:0000256" key="9">
    <source>
        <dbReference type="ARBA" id="ARBA00023163"/>
    </source>
</evidence>
<organism evidence="16 17">
    <name type="scientific">Porites lobata</name>
    <dbReference type="NCBI Taxonomy" id="104759"/>
    <lineage>
        <taxon>Eukaryota</taxon>
        <taxon>Metazoa</taxon>
        <taxon>Cnidaria</taxon>
        <taxon>Anthozoa</taxon>
        <taxon>Hexacorallia</taxon>
        <taxon>Scleractinia</taxon>
        <taxon>Fungiina</taxon>
        <taxon>Poritidae</taxon>
        <taxon>Porites</taxon>
    </lineage>
</organism>
<dbReference type="SMART" id="SM00333">
    <property type="entry name" value="TUDOR"/>
    <property type="match status" value="1"/>
</dbReference>
<evidence type="ECO:0000256" key="6">
    <source>
        <dbReference type="ARBA" id="ARBA00022833"/>
    </source>
</evidence>
<evidence type="ECO:0000256" key="10">
    <source>
        <dbReference type="ARBA" id="ARBA00023242"/>
    </source>
</evidence>
<feature type="compositionally biased region" description="Basic residues" evidence="12">
    <location>
        <begin position="365"/>
        <end position="375"/>
    </location>
</feature>
<proteinExistence type="predicted"/>
<dbReference type="PANTHER" id="PTHR46297:SF1">
    <property type="entry name" value="ZINC FINGER CCCH-TYPE WITH G PATCH DOMAIN-CONTAINING PROTEIN"/>
    <property type="match status" value="1"/>
</dbReference>
<dbReference type="SUPFAM" id="SSF63748">
    <property type="entry name" value="Tudor/PWWP/MBT"/>
    <property type="match status" value="1"/>
</dbReference>
<dbReference type="InterPro" id="IPR000571">
    <property type="entry name" value="Znf_CCCH"/>
</dbReference>
<dbReference type="CDD" id="cd20384">
    <property type="entry name" value="Tudor_ZGPAT"/>
    <property type="match status" value="1"/>
</dbReference>
<evidence type="ECO:0000256" key="8">
    <source>
        <dbReference type="ARBA" id="ARBA00023125"/>
    </source>
</evidence>
<dbReference type="PROSITE" id="PS50103">
    <property type="entry name" value="ZF_C3H1"/>
    <property type="match status" value="1"/>
</dbReference>
<dbReference type="PROSITE" id="PS50304">
    <property type="entry name" value="TUDOR"/>
    <property type="match status" value="1"/>
</dbReference>
<dbReference type="InterPro" id="IPR000467">
    <property type="entry name" value="G_patch_dom"/>
</dbReference>
<keyword evidence="3" id="KW-0678">Repressor</keyword>
<evidence type="ECO:0000256" key="12">
    <source>
        <dbReference type="SAM" id="MobiDB-lite"/>
    </source>
</evidence>
<evidence type="ECO:0000259" key="15">
    <source>
        <dbReference type="PROSITE" id="PS50304"/>
    </source>
</evidence>
<evidence type="ECO:0000256" key="3">
    <source>
        <dbReference type="ARBA" id="ARBA00022491"/>
    </source>
</evidence>
<name>A0ABN8NQP0_9CNID</name>
<feature type="domain" description="C3H1-type" evidence="13">
    <location>
        <begin position="157"/>
        <end position="184"/>
    </location>
</feature>
<comment type="caution">
    <text evidence="16">The sequence shown here is derived from an EMBL/GenBank/DDBJ whole genome shotgun (WGS) entry which is preliminary data.</text>
</comment>
<dbReference type="PROSITE" id="PS50174">
    <property type="entry name" value="G_PATCH"/>
    <property type="match status" value="1"/>
</dbReference>
<evidence type="ECO:0000313" key="16">
    <source>
        <dbReference type="EMBL" id="CAH3114532.1"/>
    </source>
</evidence>
<evidence type="ECO:0000313" key="17">
    <source>
        <dbReference type="Proteomes" id="UP001159405"/>
    </source>
</evidence>
<protein>
    <recommendedName>
        <fullName evidence="2">Zinc finger CCCH-type with G patch domain-containing protein</fullName>
    </recommendedName>
</protein>
<reference evidence="16 17" key="1">
    <citation type="submission" date="2022-05" db="EMBL/GenBank/DDBJ databases">
        <authorList>
            <consortium name="Genoscope - CEA"/>
            <person name="William W."/>
        </authorList>
    </citation>
    <scope>NUCLEOTIDE SEQUENCE [LARGE SCALE GENOMIC DNA]</scope>
</reference>
<keyword evidence="10" id="KW-0539">Nucleus</keyword>
<keyword evidence="4 11" id="KW-0479">Metal-binding</keyword>
<keyword evidence="6 11" id="KW-0862">Zinc</keyword>
<dbReference type="SMART" id="SM00443">
    <property type="entry name" value="G_patch"/>
    <property type="match status" value="1"/>
</dbReference>
<evidence type="ECO:0000256" key="5">
    <source>
        <dbReference type="ARBA" id="ARBA00022771"/>
    </source>
</evidence>
<feature type="region of interest" description="Disordered" evidence="12">
    <location>
        <begin position="257"/>
        <end position="286"/>
    </location>
</feature>
<accession>A0ABN8NQP0</accession>
<feature type="region of interest" description="Disordered" evidence="12">
    <location>
        <begin position="362"/>
        <end position="382"/>
    </location>
</feature>
<dbReference type="InterPro" id="IPR002999">
    <property type="entry name" value="Tudor"/>
</dbReference>
<dbReference type="Gene3D" id="2.30.30.1190">
    <property type="match status" value="1"/>
</dbReference>
<keyword evidence="9" id="KW-0804">Transcription</keyword>
<evidence type="ECO:0000256" key="2">
    <source>
        <dbReference type="ARBA" id="ARBA00022414"/>
    </source>
</evidence>
<sequence>MDEELLQQNLEQYKAQFLQIQSVLENTGEENQEDLVKLRDDLVELIHVSEESLLSLKKSKLLQLLDSAEEEVSNIPEHLNESACSSEVGNDTEVSDDKDLSEVEDDITGMKCRISYTQDWGVTEQHNAMVFDAETVELADGNETTKVRVLFMNPTHKSMVPCPYFLDGKCRFSDDDCRYSHGYLLDVEDLLPFKEPDFSKVECGKSCLARYDDGVWYKATIQSFDHDDHTFVVHYDTYNSDATLSLDAVLPLDQQDAENVSDSENISSCSSDSEESEEAKDDDGEDVAVAQLSWKPSGGPVSLGEWEQHTKGIGSKLMAKMGYIFGKGLGRDGSGIVEPVEAVVLPQGKSLDKIAQLRENNKLPKPGKKKRKRTPKMNNIKLPEEVSGGDIFDFINIKLGGKRGNIQDIRVPVAGTSASDFEVKESDKKKKGGKNINWNLQLFKTHEEISSVEKKLKKEEMALSRHEEKDKKTASHFRQKIAAIKAHLSRLHEKEKSIQEKLHHKKNHRKLTVF</sequence>
<evidence type="ECO:0000256" key="1">
    <source>
        <dbReference type="ARBA" id="ARBA00004123"/>
    </source>
</evidence>
<feature type="zinc finger region" description="C3H1-type" evidence="11">
    <location>
        <begin position="157"/>
        <end position="184"/>
    </location>
</feature>
<feature type="compositionally biased region" description="Low complexity" evidence="12">
    <location>
        <begin position="262"/>
        <end position="271"/>
    </location>
</feature>
<keyword evidence="8" id="KW-0238">DNA-binding</keyword>
<dbReference type="PANTHER" id="PTHR46297">
    <property type="entry name" value="ZINC FINGER CCCH-TYPE WITH G PATCH DOMAIN-CONTAINING PROTEIN"/>
    <property type="match status" value="1"/>
</dbReference>
<feature type="region of interest" description="Disordered" evidence="12">
    <location>
        <begin position="81"/>
        <end position="101"/>
    </location>
</feature>
<dbReference type="SMART" id="SM00356">
    <property type="entry name" value="ZnF_C3H1"/>
    <property type="match status" value="1"/>
</dbReference>
<keyword evidence="5 11" id="KW-0863">Zinc-finger</keyword>
<dbReference type="Pfam" id="PF01585">
    <property type="entry name" value="G-patch"/>
    <property type="match status" value="1"/>
</dbReference>
<feature type="compositionally biased region" description="Acidic residues" evidence="12">
    <location>
        <begin position="272"/>
        <end position="286"/>
    </location>
</feature>
<keyword evidence="7" id="KW-0805">Transcription regulation</keyword>
<dbReference type="Proteomes" id="UP001159405">
    <property type="component" value="Unassembled WGS sequence"/>
</dbReference>
<evidence type="ECO:0000259" key="13">
    <source>
        <dbReference type="PROSITE" id="PS50103"/>
    </source>
</evidence>
<evidence type="ECO:0000259" key="14">
    <source>
        <dbReference type="PROSITE" id="PS50174"/>
    </source>
</evidence>